<reference evidence="2" key="1">
    <citation type="submission" date="2022-08" db="EMBL/GenBank/DDBJ databases">
        <title>Draft genome sequencing of Roseisolibacter agri AW1220.</title>
        <authorList>
            <person name="Tobiishi Y."/>
            <person name="Tonouchi A."/>
        </authorList>
    </citation>
    <scope>NUCLEOTIDE SEQUENCE</scope>
    <source>
        <strain evidence="2">AW1220</strain>
    </source>
</reference>
<evidence type="ECO:0000256" key="1">
    <source>
        <dbReference type="SAM" id="MobiDB-lite"/>
    </source>
</evidence>
<protein>
    <submittedName>
        <fullName evidence="2">Uncharacterized protein</fullName>
    </submittedName>
</protein>
<gene>
    <name evidence="2" type="ORF">rosag_34930</name>
</gene>
<proteinExistence type="predicted"/>
<evidence type="ECO:0000313" key="2">
    <source>
        <dbReference type="EMBL" id="GLC26980.1"/>
    </source>
</evidence>
<dbReference type="Proteomes" id="UP001161325">
    <property type="component" value="Unassembled WGS sequence"/>
</dbReference>
<feature type="region of interest" description="Disordered" evidence="1">
    <location>
        <begin position="96"/>
        <end position="124"/>
    </location>
</feature>
<keyword evidence="3" id="KW-1185">Reference proteome</keyword>
<dbReference type="EMBL" id="BRXS01000005">
    <property type="protein sequence ID" value="GLC26980.1"/>
    <property type="molecule type" value="Genomic_DNA"/>
</dbReference>
<evidence type="ECO:0000313" key="3">
    <source>
        <dbReference type="Proteomes" id="UP001161325"/>
    </source>
</evidence>
<accession>A0AA37V1Y3</accession>
<sequence length="136" mass="14022">MTASPALDLDDFPALFAAAPAALLVLRPDAPVFTIVGATDAYLQATLQSRDALVGRSVFEALPDANPGNLAPTGVANLRARSTRCSAPARRTRCRSSATTCAAPTGRGRNATGRRGTARSSGGTARCATWCTTSRT</sequence>
<organism evidence="2 3">
    <name type="scientific">Roseisolibacter agri</name>
    <dbReference type="NCBI Taxonomy" id="2014610"/>
    <lineage>
        <taxon>Bacteria</taxon>
        <taxon>Pseudomonadati</taxon>
        <taxon>Gemmatimonadota</taxon>
        <taxon>Gemmatimonadia</taxon>
        <taxon>Gemmatimonadales</taxon>
        <taxon>Gemmatimonadaceae</taxon>
        <taxon>Roseisolibacter</taxon>
    </lineage>
</organism>
<name>A0AA37V1Y3_9BACT</name>
<comment type="caution">
    <text evidence="2">The sequence shown here is derived from an EMBL/GenBank/DDBJ whole genome shotgun (WGS) entry which is preliminary data.</text>
</comment>
<dbReference type="AlphaFoldDB" id="A0AA37V1Y3"/>
<dbReference type="Gene3D" id="3.30.450.20">
    <property type="entry name" value="PAS domain"/>
    <property type="match status" value="1"/>
</dbReference>